<evidence type="ECO:0000256" key="3">
    <source>
        <dbReference type="ARBA" id="ARBA00022777"/>
    </source>
</evidence>
<name>Z9JTF5_9MICO</name>
<accession>Z9JTF5</accession>
<evidence type="ECO:0000256" key="5">
    <source>
        <dbReference type="PROSITE-ProRule" id="PRU10141"/>
    </source>
</evidence>
<organism evidence="9 10">
    <name type="scientific">Brachybacterium phenoliresistens</name>
    <dbReference type="NCBI Taxonomy" id="396014"/>
    <lineage>
        <taxon>Bacteria</taxon>
        <taxon>Bacillati</taxon>
        <taxon>Actinomycetota</taxon>
        <taxon>Actinomycetes</taxon>
        <taxon>Micrococcales</taxon>
        <taxon>Dermabacteraceae</taxon>
        <taxon>Brachybacterium</taxon>
    </lineage>
</organism>
<feature type="domain" description="Protein kinase" evidence="8">
    <location>
        <begin position="30"/>
        <end position="300"/>
    </location>
</feature>
<dbReference type="AlphaFoldDB" id="Z9JTF5"/>
<dbReference type="PANTHER" id="PTHR43289:SF34">
    <property type="entry name" value="SERINE_THREONINE-PROTEIN KINASE YBDM-RELATED"/>
    <property type="match status" value="1"/>
</dbReference>
<dbReference type="EMBL" id="JDYK01000007">
    <property type="protein sequence ID" value="EWS81479.1"/>
    <property type="molecule type" value="Genomic_DNA"/>
</dbReference>
<proteinExistence type="predicted"/>
<keyword evidence="7" id="KW-0472">Membrane</keyword>
<keyword evidence="1" id="KW-0808">Transferase</keyword>
<dbReference type="InterPro" id="IPR000719">
    <property type="entry name" value="Prot_kinase_dom"/>
</dbReference>
<keyword evidence="4 5" id="KW-0067">ATP-binding</keyword>
<keyword evidence="7" id="KW-1133">Transmembrane helix</keyword>
<evidence type="ECO:0000313" key="9">
    <source>
        <dbReference type="EMBL" id="EWS81479.1"/>
    </source>
</evidence>
<dbReference type="Proteomes" id="UP000023067">
    <property type="component" value="Unassembled WGS sequence"/>
</dbReference>
<reference evidence="9 10" key="1">
    <citation type="submission" date="2014-02" db="EMBL/GenBank/DDBJ databases">
        <title>Genome sequence of Brachybacterium phenoliresistens strain W13A50.</title>
        <authorList>
            <person name="Wang X."/>
        </authorList>
    </citation>
    <scope>NUCLEOTIDE SEQUENCE [LARGE SCALE GENOMIC DNA]</scope>
    <source>
        <strain evidence="9 10">W13A50</strain>
    </source>
</reference>
<evidence type="ECO:0000259" key="8">
    <source>
        <dbReference type="PROSITE" id="PS50011"/>
    </source>
</evidence>
<sequence length="770" mass="79797">MASMSDPAEPASRAPHRDPRLEVLAAESGYVIHERIGAGGMGIVYRGDDADGAAVAIKLLRHDISDDPRARERLAREVAAQRLVRSDAIVKILDAELDSPDAFVVTEFIPGPTLEDAVETHGGLHPEAVREIGLVLGETLQLIHGAGVIHRDLKPSNVMLRRALPEDLVSYDPDGPGLDPVIIDFGIAMAAEESRLTSTGLVMGTASYLDPQVVRTNHSGEAGDWWALAALLAFAATGRPPFGSGRAELVFLRAERGEADLEGAPTQLAAWLRRGLQADPAQRPQPDAWLEELDELDLTLYDDPGDTEVLAAGGTAALAGGAAAAAGSASAAHAAPTGVAPAADAGAGATEVLSAGQTGTRALPAQEHDPWTRGGGGQEPPGDARTEVLAAIPADSSADDPRAGDSRADDPRGDALRGGDPWAGAPRPAPSRGAEARGAEARTQALPVQGLEPRTEVIPVLAEPPTQVLPPIQDAPRTQVMPVVRAAPGEQAPPLGTGPVRAGQDPAPAPAQHYPAQHYPAQPYAGQQPVPGQQGQAGWPGQAGSPAPAPGQMPGQVPGQMPGQAALPAWMAPPPRRHLLVWTGHLILIGLAAVSPYLSLALLILLGALARTWERSHRALTLRRARGGSAPASGMAVGSASPFRFVVSVVEIVLQAVLPLGLGLLIGVAVDGAAALQGATLPDGVVFATAIGVTLLLVWVGLGSRTTRNGAHRMLDAAAPDRLWGAIVMALLLLIIAAVGATIAVRGGQVDYFPLGEWWRLDELLPWRRG</sequence>
<evidence type="ECO:0000256" key="6">
    <source>
        <dbReference type="SAM" id="MobiDB-lite"/>
    </source>
</evidence>
<feature type="compositionally biased region" description="Low complexity" evidence="6">
    <location>
        <begin position="423"/>
        <end position="433"/>
    </location>
</feature>
<dbReference type="PATRIC" id="fig|396014.3.peg.1719"/>
<evidence type="ECO:0000256" key="4">
    <source>
        <dbReference type="ARBA" id="ARBA00022840"/>
    </source>
</evidence>
<evidence type="ECO:0000256" key="2">
    <source>
        <dbReference type="ARBA" id="ARBA00022741"/>
    </source>
</evidence>
<dbReference type="PROSITE" id="PS50011">
    <property type="entry name" value="PROTEIN_KINASE_DOM"/>
    <property type="match status" value="1"/>
</dbReference>
<keyword evidence="9" id="KW-0723">Serine/threonine-protein kinase</keyword>
<dbReference type="InterPro" id="IPR008271">
    <property type="entry name" value="Ser/Thr_kinase_AS"/>
</dbReference>
<dbReference type="PROSITE" id="PS00107">
    <property type="entry name" value="PROTEIN_KINASE_ATP"/>
    <property type="match status" value="1"/>
</dbReference>
<dbReference type="CDD" id="cd14014">
    <property type="entry name" value="STKc_PknB_like"/>
    <property type="match status" value="1"/>
</dbReference>
<dbReference type="GO" id="GO:0004674">
    <property type="term" value="F:protein serine/threonine kinase activity"/>
    <property type="evidence" value="ECO:0007669"/>
    <property type="project" value="UniProtKB-KW"/>
</dbReference>
<feature type="transmembrane region" description="Helical" evidence="7">
    <location>
        <begin position="723"/>
        <end position="745"/>
    </location>
</feature>
<dbReference type="eggNOG" id="COG3147">
    <property type="taxonomic scope" value="Bacteria"/>
</dbReference>
<feature type="region of interest" description="Disordered" evidence="6">
    <location>
        <begin position="488"/>
        <end position="557"/>
    </location>
</feature>
<gene>
    <name evidence="9" type="ORF">BF93_16875</name>
</gene>
<dbReference type="STRING" id="396014.BF93_16875"/>
<dbReference type="InterPro" id="IPR017441">
    <property type="entry name" value="Protein_kinase_ATP_BS"/>
</dbReference>
<feature type="transmembrane region" description="Helical" evidence="7">
    <location>
        <begin position="579"/>
        <end position="609"/>
    </location>
</feature>
<feature type="compositionally biased region" description="Basic and acidic residues" evidence="6">
    <location>
        <begin position="399"/>
        <end position="417"/>
    </location>
</feature>
<dbReference type="SUPFAM" id="SSF56112">
    <property type="entry name" value="Protein kinase-like (PK-like)"/>
    <property type="match status" value="1"/>
</dbReference>
<keyword evidence="2 5" id="KW-0547">Nucleotide-binding</keyword>
<dbReference type="PANTHER" id="PTHR43289">
    <property type="entry name" value="MITOGEN-ACTIVATED PROTEIN KINASE KINASE KINASE 20-RELATED"/>
    <property type="match status" value="1"/>
</dbReference>
<feature type="region of interest" description="Disordered" evidence="6">
    <location>
        <begin position="362"/>
        <end position="443"/>
    </location>
</feature>
<dbReference type="GO" id="GO:0005524">
    <property type="term" value="F:ATP binding"/>
    <property type="evidence" value="ECO:0007669"/>
    <property type="project" value="UniProtKB-UniRule"/>
</dbReference>
<protein>
    <submittedName>
        <fullName evidence="9">Serine/threonine protein kinase</fullName>
    </submittedName>
</protein>
<dbReference type="PROSITE" id="PS00108">
    <property type="entry name" value="PROTEIN_KINASE_ST"/>
    <property type="match status" value="1"/>
</dbReference>
<dbReference type="Gene3D" id="3.30.200.20">
    <property type="entry name" value="Phosphorylase Kinase, domain 1"/>
    <property type="match status" value="1"/>
</dbReference>
<evidence type="ECO:0000256" key="1">
    <source>
        <dbReference type="ARBA" id="ARBA00022679"/>
    </source>
</evidence>
<feature type="binding site" evidence="5">
    <location>
        <position position="58"/>
    </location>
    <ligand>
        <name>ATP</name>
        <dbReference type="ChEBI" id="CHEBI:30616"/>
    </ligand>
</feature>
<dbReference type="Gene3D" id="1.10.510.10">
    <property type="entry name" value="Transferase(Phosphotransferase) domain 1"/>
    <property type="match status" value="1"/>
</dbReference>
<feature type="transmembrane region" description="Helical" evidence="7">
    <location>
        <begin position="645"/>
        <end position="670"/>
    </location>
</feature>
<evidence type="ECO:0000313" key="10">
    <source>
        <dbReference type="Proteomes" id="UP000023067"/>
    </source>
</evidence>
<feature type="compositionally biased region" description="Low complexity" evidence="6">
    <location>
        <begin position="510"/>
        <end position="557"/>
    </location>
</feature>
<keyword evidence="3 9" id="KW-0418">Kinase</keyword>
<keyword evidence="7" id="KW-0812">Transmembrane</keyword>
<comment type="caution">
    <text evidence="9">The sequence shown here is derived from an EMBL/GenBank/DDBJ whole genome shotgun (WGS) entry which is preliminary data.</text>
</comment>
<dbReference type="OrthoDB" id="9762169at2"/>
<dbReference type="Pfam" id="PF00069">
    <property type="entry name" value="Pkinase"/>
    <property type="match status" value="1"/>
</dbReference>
<dbReference type="HOGENOM" id="CLU_000288_135_6_11"/>
<keyword evidence="10" id="KW-1185">Reference proteome</keyword>
<dbReference type="InterPro" id="IPR011009">
    <property type="entry name" value="Kinase-like_dom_sf"/>
</dbReference>
<dbReference type="SMART" id="SM00220">
    <property type="entry name" value="S_TKc"/>
    <property type="match status" value="1"/>
</dbReference>
<evidence type="ECO:0000256" key="7">
    <source>
        <dbReference type="SAM" id="Phobius"/>
    </source>
</evidence>
<dbReference type="eggNOG" id="COG0515">
    <property type="taxonomic scope" value="Bacteria"/>
</dbReference>
<feature type="transmembrane region" description="Helical" evidence="7">
    <location>
        <begin position="685"/>
        <end position="702"/>
    </location>
</feature>